<proteinExistence type="predicted"/>
<name>A0AA42URY9_9PSED</name>
<accession>A0AA42URY9</accession>
<keyword evidence="1" id="KW-0812">Transmembrane</keyword>
<keyword evidence="1" id="KW-1133">Transmembrane helix</keyword>
<feature type="transmembrane region" description="Helical" evidence="1">
    <location>
        <begin position="6"/>
        <end position="29"/>
    </location>
</feature>
<dbReference type="Proteomes" id="UP001160882">
    <property type="component" value="Unassembled WGS sequence"/>
</dbReference>
<comment type="caution">
    <text evidence="2">The sequence shown here is derived from an EMBL/GenBank/DDBJ whole genome shotgun (WGS) entry which is preliminary data.</text>
</comment>
<sequence length="718" mass="78996">MRRLYWAIPVLGLTYIITVIGFSGVFDFIGDTLLANEVRFDDREPPLTPYAIPASADNVQIVGGQGQGLSCSLPPGMQALAFRRGDQESPIALQMRQACAFHDYCYRHGNATYGYSQSDCDFLLQQQAFRLCKYITPEASIDKCETNARKVTLGVRLGGFGSFKRARAFADDRASTFFEFDSFPVRASKYQVVRVADAPLQWVNEGALPKAAYHFEIRPSGSLVHVLGWMRDGSQRCASFLLPAQYSAINGPPMVTRGANGEDWFVWWGRQDMSSTTGHFALLPVGRATREDWKLVAGGWQVGGSCQSPELWQTDLPWSPVPAAFVTDPDNFLFSEVHPVIGAPGDGLIRLMALSTHSCLPGDLSPCLVEIVLDTFNRKLRDARKKPPMYRAIDPNCQQQARKDSCDRYRNYVGAPYVIATTDKPTVIWMRRGTGNGDHYEHEAKVLRHTLGKDPTAPAVDLGERVLEDFGENREPAFILDAESPAPSYLSLVADDARFQVQSQAAVPRNERSMVTVQPCMRDLPASWLQRPTFMVQDYNDPAHSYLVFARVPFDGANITRLNRPAILQVAVATIDSGVCSGARQKLFPHFYEGFATPDEVDVSLAVATGIAGGVPSEDKALAKARETMGRYVQRTRGGQLVLADMTCDGVPELLQVAEPDDLRQARASLLAGKIGPSGLEFSEMTDFMRNGNLCPPPVSSFLLPINAPLNASSKAGH</sequence>
<dbReference type="AlphaFoldDB" id="A0AA42URY9"/>
<dbReference type="RefSeq" id="WP_280080805.1">
    <property type="nucleotide sequence ID" value="NZ_JAOCGG010000006.1"/>
</dbReference>
<dbReference type="GO" id="GO:0050482">
    <property type="term" value="P:arachidonate secretion"/>
    <property type="evidence" value="ECO:0007669"/>
    <property type="project" value="InterPro"/>
</dbReference>
<dbReference type="EMBL" id="JAOCGG010000006">
    <property type="protein sequence ID" value="MDH1629638.1"/>
    <property type="molecule type" value="Genomic_DNA"/>
</dbReference>
<evidence type="ECO:0000313" key="2">
    <source>
        <dbReference type="EMBL" id="MDH1629638.1"/>
    </source>
</evidence>
<protein>
    <submittedName>
        <fullName evidence="2">Uncharacterized protein</fullName>
    </submittedName>
</protein>
<dbReference type="Gene3D" id="1.20.90.10">
    <property type="entry name" value="Phospholipase A2 domain"/>
    <property type="match status" value="1"/>
</dbReference>
<keyword evidence="1" id="KW-0472">Membrane</keyword>
<dbReference type="GO" id="GO:0004623">
    <property type="term" value="F:phospholipase A2 activity"/>
    <property type="evidence" value="ECO:0007669"/>
    <property type="project" value="InterPro"/>
</dbReference>
<dbReference type="InterPro" id="IPR036444">
    <property type="entry name" value="PLipase_A2_dom_sf"/>
</dbReference>
<gene>
    <name evidence="2" type="ORF">N5I14_05190</name>
</gene>
<reference evidence="2" key="1">
    <citation type="submission" date="2022-09" db="EMBL/GenBank/DDBJ databases">
        <title>Intensive care unit water sources are persistently colonized with multi-drug resistant bacteria and are the site of extensive horizontal gene transfer of antibiotic resistance genes.</title>
        <authorList>
            <person name="Diorio-Toth L."/>
        </authorList>
    </citation>
    <scope>NUCLEOTIDE SEQUENCE</scope>
    <source>
        <strain evidence="2">GD03782</strain>
    </source>
</reference>
<organism evidence="2 3">
    <name type="scientific">Pseudomonas mosselii</name>
    <dbReference type="NCBI Taxonomy" id="78327"/>
    <lineage>
        <taxon>Bacteria</taxon>
        <taxon>Pseudomonadati</taxon>
        <taxon>Pseudomonadota</taxon>
        <taxon>Gammaproteobacteria</taxon>
        <taxon>Pseudomonadales</taxon>
        <taxon>Pseudomonadaceae</taxon>
        <taxon>Pseudomonas</taxon>
    </lineage>
</organism>
<evidence type="ECO:0000313" key="3">
    <source>
        <dbReference type="Proteomes" id="UP001160882"/>
    </source>
</evidence>
<evidence type="ECO:0000256" key="1">
    <source>
        <dbReference type="SAM" id="Phobius"/>
    </source>
</evidence>
<dbReference type="GO" id="GO:0006644">
    <property type="term" value="P:phospholipid metabolic process"/>
    <property type="evidence" value="ECO:0007669"/>
    <property type="project" value="InterPro"/>
</dbReference>